<dbReference type="Proteomes" id="UP001597480">
    <property type="component" value="Unassembled WGS sequence"/>
</dbReference>
<dbReference type="Pfam" id="PF11396">
    <property type="entry name" value="PepSY_like"/>
    <property type="match status" value="2"/>
</dbReference>
<gene>
    <name evidence="3" type="ORF">ACFSR3_14265</name>
</gene>
<keyword evidence="4" id="KW-1185">Reference proteome</keyword>
<organism evidence="3 4">
    <name type="scientific">Flavobacterium suzhouense</name>
    <dbReference type="NCBI Taxonomy" id="1529638"/>
    <lineage>
        <taxon>Bacteria</taxon>
        <taxon>Pseudomonadati</taxon>
        <taxon>Bacteroidota</taxon>
        <taxon>Flavobacteriia</taxon>
        <taxon>Flavobacteriales</taxon>
        <taxon>Flavobacteriaceae</taxon>
        <taxon>Flavobacterium</taxon>
    </lineage>
</organism>
<keyword evidence="1" id="KW-0732">Signal</keyword>
<dbReference type="RefSeq" id="WP_379821901.1">
    <property type="nucleotide sequence ID" value="NZ_JBHUMD010000027.1"/>
</dbReference>
<name>A0ABW5NXC6_9FLAO</name>
<comment type="caution">
    <text evidence="3">The sequence shown here is derived from an EMBL/GenBank/DDBJ whole genome shotgun (WGS) entry which is preliminary data.</text>
</comment>
<sequence length="145" mass="15967">MKKQLTVLLTLLILTTVSLSSAQEKKITTAQLPATAQNFIKQNFKGATVTSAKLDKEMFDTDYDATLSNGVRINFDSKGNWDEIESRNGLPSSVIPKAISSYVVANFKGQNIVQIDKKIAGYDIELSNGTELEFDTAGKFLRIDD</sequence>
<protein>
    <submittedName>
        <fullName evidence="3">PepSY-like domain-containing protein</fullName>
    </submittedName>
</protein>
<evidence type="ECO:0000313" key="4">
    <source>
        <dbReference type="Proteomes" id="UP001597480"/>
    </source>
</evidence>
<dbReference type="InterPro" id="IPR021533">
    <property type="entry name" value="PepSY-like"/>
</dbReference>
<feature type="domain" description="Putative beta-lactamase-inhibitor-like PepSY-like" evidence="2">
    <location>
        <begin position="23"/>
        <end position="51"/>
    </location>
</feature>
<dbReference type="EMBL" id="JBHUMD010000027">
    <property type="protein sequence ID" value="MFD2603223.1"/>
    <property type="molecule type" value="Genomic_DNA"/>
</dbReference>
<reference evidence="4" key="1">
    <citation type="journal article" date="2019" name="Int. J. Syst. Evol. Microbiol.">
        <title>The Global Catalogue of Microorganisms (GCM) 10K type strain sequencing project: providing services to taxonomists for standard genome sequencing and annotation.</title>
        <authorList>
            <consortium name="The Broad Institute Genomics Platform"/>
            <consortium name="The Broad Institute Genome Sequencing Center for Infectious Disease"/>
            <person name="Wu L."/>
            <person name="Ma J."/>
        </authorList>
    </citation>
    <scope>NUCLEOTIDE SEQUENCE [LARGE SCALE GENOMIC DNA]</scope>
    <source>
        <strain evidence="4">KCTC 42107</strain>
    </source>
</reference>
<evidence type="ECO:0000256" key="1">
    <source>
        <dbReference type="SAM" id="SignalP"/>
    </source>
</evidence>
<dbReference type="SUPFAM" id="SSF160574">
    <property type="entry name" value="BT0923-like"/>
    <property type="match status" value="1"/>
</dbReference>
<feature type="chain" id="PRO_5045969437" evidence="1">
    <location>
        <begin position="23"/>
        <end position="145"/>
    </location>
</feature>
<evidence type="ECO:0000259" key="2">
    <source>
        <dbReference type="Pfam" id="PF11396"/>
    </source>
</evidence>
<evidence type="ECO:0000313" key="3">
    <source>
        <dbReference type="EMBL" id="MFD2603223.1"/>
    </source>
</evidence>
<proteinExistence type="predicted"/>
<feature type="domain" description="Putative beta-lactamase-inhibitor-like PepSY-like" evidence="2">
    <location>
        <begin position="62"/>
        <end position="141"/>
    </location>
</feature>
<feature type="signal peptide" evidence="1">
    <location>
        <begin position="1"/>
        <end position="22"/>
    </location>
</feature>
<dbReference type="Gene3D" id="3.40.1420.30">
    <property type="match status" value="1"/>
</dbReference>
<accession>A0ABW5NXC6</accession>